<dbReference type="SUPFAM" id="SSF75615">
    <property type="entry name" value="Siroheme synthase middle domains-like"/>
    <property type="match status" value="1"/>
</dbReference>
<evidence type="ECO:0000256" key="1">
    <source>
        <dbReference type="ARBA" id="ARBA00005010"/>
    </source>
</evidence>
<accession>A0A2U1K4L1</accession>
<dbReference type="InterPro" id="IPR042518">
    <property type="entry name" value="SirC_C"/>
</dbReference>
<keyword evidence="5" id="KW-0627">Porphyrin biosynthesis</keyword>
<dbReference type="InterPro" id="IPR028161">
    <property type="entry name" value="Met8-like"/>
</dbReference>
<proteinExistence type="predicted"/>
<dbReference type="NCBIfam" id="NF005222">
    <property type="entry name" value="PRK06718.1"/>
    <property type="match status" value="1"/>
</dbReference>
<evidence type="ECO:0000256" key="3">
    <source>
        <dbReference type="ARBA" id="ARBA00023002"/>
    </source>
</evidence>
<sequence>MNDQKGTSTILPMMLSVKGYTVVIVGGGKIATRRILPLLEVEVNVIVISPEVTADIKTWHGQQRLHWKAKCFEPIDIKNAAIVIAATNDPKVNLQVYEASEKHQLINLADRPNLSNFYVPATFRRGKLILSVSTSGASPGLARQIKQQLSEIYDENYESYVEFLDQCRQIVKSTSLNQQTRNNILKELLKTRYRHMDEREREEAFKQLLEKEGGKQNE</sequence>
<dbReference type="AlphaFoldDB" id="A0A2U1K4L1"/>
<dbReference type="Pfam" id="PF22440">
    <property type="entry name" value="SirC_C"/>
    <property type="match status" value="1"/>
</dbReference>
<dbReference type="RefSeq" id="WP_116554211.1">
    <property type="nucleotide sequence ID" value="NZ_QCZG01000011.1"/>
</dbReference>
<comment type="pathway">
    <text evidence="1">Porphyrin-containing compound metabolism; siroheme biosynthesis; sirohydrochlorin from precorrin-2: step 1/1.</text>
</comment>
<dbReference type="GO" id="GO:0019354">
    <property type="term" value="P:siroheme biosynthetic process"/>
    <property type="evidence" value="ECO:0007669"/>
    <property type="project" value="UniProtKB-UniPathway"/>
</dbReference>
<dbReference type="Proteomes" id="UP000245998">
    <property type="component" value="Unassembled WGS sequence"/>
</dbReference>
<evidence type="ECO:0000256" key="2">
    <source>
        <dbReference type="ARBA" id="ARBA00012400"/>
    </source>
</evidence>
<dbReference type="EMBL" id="QCZG01000011">
    <property type="protein sequence ID" value="PWA12205.1"/>
    <property type="molecule type" value="Genomic_DNA"/>
</dbReference>
<gene>
    <name evidence="7" type="ORF">DCC39_07160</name>
</gene>
<protein>
    <recommendedName>
        <fullName evidence="2">precorrin-2 dehydrogenase</fullName>
        <ecNumber evidence="2">1.3.1.76</ecNumber>
    </recommendedName>
</protein>
<dbReference type="EC" id="1.3.1.76" evidence="2"/>
<name>A0A2U1K4L1_9BACI</name>
<keyword evidence="8" id="KW-1185">Reference proteome</keyword>
<comment type="caution">
    <text evidence="7">The sequence shown here is derived from an EMBL/GenBank/DDBJ whole genome shotgun (WGS) entry which is preliminary data.</text>
</comment>
<dbReference type="OrthoDB" id="9773765at2"/>
<dbReference type="Pfam" id="PF13241">
    <property type="entry name" value="NAD_binding_7"/>
    <property type="match status" value="1"/>
</dbReference>
<keyword evidence="4" id="KW-0520">NAD</keyword>
<keyword evidence="3" id="KW-0560">Oxidoreductase</keyword>
<evidence type="ECO:0000256" key="5">
    <source>
        <dbReference type="ARBA" id="ARBA00023244"/>
    </source>
</evidence>
<dbReference type="InterPro" id="IPR006367">
    <property type="entry name" value="Sirohaem_synthase_N"/>
</dbReference>
<evidence type="ECO:0000256" key="4">
    <source>
        <dbReference type="ARBA" id="ARBA00023027"/>
    </source>
</evidence>
<evidence type="ECO:0000256" key="6">
    <source>
        <dbReference type="ARBA" id="ARBA00047561"/>
    </source>
</evidence>
<dbReference type="PANTHER" id="PTHR35330">
    <property type="entry name" value="SIROHEME BIOSYNTHESIS PROTEIN MET8"/>
    <property type="match status" value="1"/>
</dbReference>
<comment type="catalytic activity">
    <reaction evidence="6">
        <text>precorrin-2 + NAD(+) = sirohydrochlorin + NADH + 2 H(+)</text>
        <dbReference type="Rhea" id="RHEA:15613"/>
        <dbReference type="ChEBI" id="CHEBI:15378"/>
        <dbReference type="ChEBI" id="CHEBI:57540"/>
        <dbReference type="ChEBI" id="CHEBI:57945"/>
        <dbReference type="ChEBI" id="CHEBI:58351"/>
        <dbReference type="ChEBI" id="CHEBI:58827"/>
        <dbReference type="EC" id="1.3.1.76"/>
    </reaction>
</comment>
<organism evidence="7 8">
    <name type="scientific">Pueribacillus theae</name>
    <dbReference type="NCBI Taxonomy" id="2171751"/>
    <lineage>
        <taxon>Bacteria</taxon>
        <taxon>Bacillati</taxon>
        <taxon>Bacillota</taxon>
        <taxon>Bacilli</taxon>
        <taxon>Bacillales</taxon>
        <taxon>Bacillaceae</taxon>
        <taxon>Pueribacillus</taxon>
    </lineage>
</organism>
<dbReference type="SUPFAM" id="SSF51735">
    <property type="entry name" value="NAD(P)-binding Rossmann-fold domains"/>
    <property type="match status" value="1"/>
</dbReference>
<reference evidence="7 8" key="1">
    <citation type="submission" date="2018-04" db="EMBL/GenBank/DDBJ databases">
        <title>Camelliibacillus theae gen. nov., sp. nov., isolated from Pu'er tea.</title>
        <authorList>
            <person name="Niu L."/>
        </authorList>
    </citation>
    <scope>NUCLEOTIDE SEQUENCE [LARGE SCALE GENOMIC DNA]</scope>
    <source>
        <strain evidence="7 8">T8</strain>
    </source>
</reference>
<dbReference type="GO" id="GO:0043115">
    <property type="term" value="F:precorrin-2 dehydrogenase activity"/>
    <property type="evidence" value="ECO:0007669"/>
    <property type="project" value="UniProtKB-EC"/>
</dbReference>
<evidence type="ECO:0000313" key="8">
    <source>
        <dbReference type="Proteomes" id="UP000245998"/>
    </source>
</evidence>
<evidence type="ECO:0000313" key="7">
    <source>
        <dbReference type="EMBL" id="PWA12205.1"/>
    </source>
</evidence>
<dbReference type="UniPathway" id="UPA00262">
    <property type="reaction ID" value="UER00222"/>
</dbReference>
<dbReference type="InterPro" id="IPR036291">
    <property type="entry name" value="NAD(P)-bd_dom_sf"/>
</dbReference>
<dbReference type="Gene3D" id="1.10.8.610">
    <property type="entry name" value="SirC, precorrin-2 dehydrogenase, C-terminal helical domain-like"/>
    <property type="match status" value="1"/>
</dbReference>
<dbReference type="GO" id="GO:0004325">
    <property type="term" value="F:ferrochelatase activity"/>
    <property type="evidence" value="ECO:0007669"/>
    <property type="project" value="InterPro"/>
</dbReference>
<dbReference type="NCBIfam" id="TIGR01470">
    <property type="entry name" value="cysG_Nterm"/>
    <property type="match status" value="1"/>
</dbReference>
<dbReference type="PANTHER" id="PTHR35330:SF1">
    <property type="entry name" value="SIROHEME BIOSYNTHESIS PROTEIN MET8"/>
    <property type="match status" value="1"/>
</dbReference>
<dbReference type="Gene3D" id="3.40.50.720">
    <property type="entry name" value="NAD(P)-binding Rossmann-like Domain"/>
    <property type="match status" value="1"/>
</dbReference>